<sequence length="511" mass="57896">MGPCLESSEMGPCLESSEMGPCLEPSEMGPCLEPSEMGPCLEPSDLGPCVEPSDLGPHVESSDLGPHVEPSDLEPSALSPCVEPSALSPLTEPSGLDPCVEPSDLGPHKEPSDLGPHKEPSDLGPHKEPSDLGPHKEPPDLGSHKEPPDLGQHIEPSDLGPHIEPSDANIGDITTKKDFGTLVEECCSAIFSKTSSNPEEHSEKSRSKWLETMDDLKKAFHEMFDKEKLIPENVPDDRTMVILTNFHRKRFFATSAFLHIDQIFQEKNNMRAVDQFFLFLIKLKTGLSNDILSIFFHITCDTASYIFDFVTDMMYRNLRLLKIFPTKERVFECMPLLFLHEHRSVRVIIDRVWFEIEKPKIHDEDVITFCPQRKTNIVKGMVGIMPSGAIIFITSLYCGNISDEHIFVHSRLMDYLEPNDVVIAENGFEIEKELKKIGCELQNRNYLEDKIVFDSTTDDDPISFERPVARFKQYKYFDNVILFKNVPFVNNLFFITCMLLNFLDYPDTLEL</sequence>
<comment type="cofactor">
    <cofactor evidence="1">
        <name>a divalent metal cation</name>
        <dbReference type="ChEBI" id="CHEBI:60240"/>
    </cofactor>
</comment>
<evidence type="ECO:0000313" key="6">
    <source>
        <dbReference type="EMBL" id="GFQ80772.1"/>
    </source>
</evidence>
<dbReference type="EMBL" id="BMAO01012352">
    <property type="protein sequence ID" value="GFQ80772.1"/>
    <property type="molecule type" value="Genomic_DNA"/>
</dbReference>
<feature type="compositionally biased region" description="Basic and acidic residues" evidence="3">
    <location>
        <begin position="106"/>
        <end position="148"/>
    </location>
</feature>
<dbReference type="AlphaFoldDB" id="A0A8X6FIS6"/>
<feature type="domain" description="DDE Tnp4" evidence="4">
    <location>
        <begin position="351"/>
        <end position="501"/>
    </location>
</feature>
<proteinExistence type="predicted"/>
<evidence type="ECO:0000313" key="7">
    <source>
        <dbReference type="Proteomes" id="UP000887116"/>
    </source>
</evidence>
<dbReference type="Pfam" id="PF13359">
    <property type="entry name" value="DDE_Tnp_4"/>
    <property type="match status" value="1"/>
</dbReference>
<dbReference type="InterPro" id="IPR027805">
    <property type="entry name" value="Transposase_HTH_dom"/>
</dbReference>
<dbReference type="GO" id="GO:0046872">
    <property type="term" value="F:metal ion binding"/>
    <property type="evidence" value="ECO:0007669"/>
    <property type="project" value="UniProtKB-KW"/>
</dbReference>
<protein>
    <recommendedName>
        <fullName evidence="8">DDE Tnp4 domain-containing protein</fullName>
    </recommendedName>
</protein>
<evidence type="ECO:0000259" key="5">
    <source>
        <dbReference type="Pfam" id="PF13613"/>
    </source>
</evidence>
<keyword evidence="2" id="KW-0479">Metal-binding</keyword>
<name>A0A8X6FIS6_TRICU</name>
<evidence type="ECO:0000256" key="1">
    <source>
        <dbReference type="ARBA" id="ARBA00001968"/>
    </source>
</evidence>
<evidence type="ECO:0008006" key="8">
    <source>
        <dbReference type="Google" id="ProtNLM"/>
    </source>
</evidence>
<comment type="caution">
    <text evidence="6">The sequence shown here is derived from an EMBL/GenBank/DDBJ whole genome shotgun (WGS) entry which is preliminary data.</text>
</comment>
<accession>A0A8X6FIS6</accession>
<dbReference type="OrthoDB" id="7782839at2759"/>
<reference evidence="6" key="1">
    <citation type="submission" date="2020-07" db="EMBL/GenBank/DDBJ databases">
        <title>Multicomponent nature underlies the extraordinary mechanical properties of spider dragline silk.</title>
        <authorList>
            <person name="Kono N."/>
            <person name="Nakamura H."/>
            <person name="Mori M."/>
            <person name="Yoshida Y."/>
            <person name="Ohtoshi R."/>
            <person name="Malay A.D."/>
            <person name="Moran D.A.P."/>
            <person name="Tomita M."/>
            <person name="Numata K."/>
            <person name="Arakawa K."/>
        </authorList>
    </citation>
    <scope>NUCLEOTIDE SEQUENCE</scope>
</reference>
<gene>
    <name evidence="6" type="primary">AVEN_123719_1</name>
    <name evidence="6" type="ORF">TNCT_333451</name>
</gene>
<dbReference type="PANTHER" id="PTHR23080">
    <property type="entry name" value="THAP DOMAIN PROTEIN"/>
    <property type="match status" value="1"/>
</dbReference>
<keyword evidence="7" id="KW-1185">Reference proteome</keyword>
<evidence type="ECO:0000256" key="3">
    <source>
        <dbReference type="SAM" id="MobiDB-lite"/>
    </source>
</evidence>
<dbReference type="Proteomes" id="UP000887116">
    <property type="component" value="Unassembled WGS sequence"/>
</dbReference>
<dbReference type="InterPro" id="IPR027806">
    <property type="entry name" value="HARBI1_dom"/>
</dbReference>
<feature type="region of interest" description="Disordered" evidence="3">
    <location>
        <begin position="1"/>
        <end position="172"/>
    </location>
</feature>
<evidence type="ECO:0000259" key="4">
    <source>
        <dbReference type="Pfam" id="PF13359"/>
    </source>
</evidence>
<dbReference type="Pfam" id="PF13613">
    <property type="entry name" value="HTH_Tnp_4"/>
    <property type="match status" value="1"/>
</dbReference>
<dbReference type="PANTHER" id="PTHR23080:SF133">
    <property type="entry name" value="SI:CH211-262I1.5-RELATED"/>
    <property type="match status" value="1"/>
</dbReference>
<evidence type="ECO:0000256" key="2">
    <source>
        <dbReference type="ARBA" id="ARBA00022723"/>
    </source>
</evidence>
<feature type="domain" description="Transposase Helix-turn-helix" evidence="5">
    <location>
        <begin position="273"/>
        <end position="318"/>
    </location>
</feature>
<organism evidence="6 7">
    <name type="scientific">Trichonephila clavata</name>
    <name type="common">Joro spider</name>
    <name type="synonym">Nephila clavata</name>
    <dbReference type="NCBI Taxonomy" id="2740835"/>
    <lineage>
        <taxon>Eukaryota</taxon>
        <taxon>Metazoa</taxon>
        <taxon>Ecdysozoa</taxon>
        <taxon>Arthropoda</taxon>
        <taxon>Chelicerata</taxon>
        <taxon>Arachnida</taxon>
        <taxon>Araneae</taxon>
        <taxon>Araneomorphae</taxon>
        <taxon>Entelegynae</taxon>
        <taxon>Araneoidea</taxon>
        <taxon>Nephilidae</taxon>
        <taxon>Trichonephila</taxon>
    </lineage>
</organism>